<evidence type="ECO:0000313" key="11">
    <source>
        <dbReference type="EMBL" id="TID18180.1"/>
    </source>
</evidence>
<proteinExistence type="inferred from homology"/>
<evidence type="ECO:0000256" key="5">
    <source>
        <dbReference type="ARBA" id="ARBA00022845"/>
    </source>
</evidence>
<evidence type="ECO:0000313" key="12">
    <source>
        <dbReference type="Proteomes" id="UP000307173"/>
    </source>
</evidence>
<dbReference type="OrthoDB" id="5598057at2759"/>
<dbReference type="Proteomes" id="UP000307173">
    <property type="component" value="Unassembled WGS sequence"/>
</dbReference>
<sequence length="437" mass="50593">MSGKRKLGLGKVKSKKQKVEGSGDGLDEKKEQLLTVELAKEVNPNDPLAQLVGLWHTWKNGERDNELILNGVINECDRIIRNCVENGGDEEIKLNDEFYSIYGQALSDISKFKPEDEMKEWIENAFERIESGFDKFGKDNVRLKLARCSILLTKIGSLYIGQMTIDSKKEEFKGLKELFDEFTQLWNESVKSAEDKKDYTLFKEESTLELLNIFDDLLDIVDKFGHQNTEVVDSDDEEEEGEVEREEKDEIDTKNALEVGDLEISEDHPLYDIQQDDSYNEFWRQSMLKFKEMMGNEVDKKVAKSVFEKLGQSYLMEAEDPIAFFSSYKYEREEEGEEEGEEEEEEMKEAVENARREGMRLVEEALKYLRQAHDEEDPKTWANIAEALITYGNLMELDSKEQEEAYLEAEKLLRRANNATHGHYEEILESLVGGDKL</sequence>
<keyword evidence="9" id="KW-0175">Coiled coil</keyword>
<feature type="region of interest" description="Disordered" evidence="10">
    <location>
        <begin position="1"/>
        <end position="26"/>
    </location>
</feature>
<feature type="compositionally biased region" description="Basic and acidic residues" evidence="10">
    <location>
        <begin position="17"/>
        <end position="26"/>
    </location>
</feature>
<evidence type="ECO:0000256" key="4">
    <source>
        <dbReference type="ARBA" id="ARBA00017359"/>
    </source>
</evidence>
<dbReference type="GO" id="GO:0005634">
    <property type="term" value="C:nucleus"/>
    <property type="evidence" value="ECO:0007669"/>
    <property type="project" value="UniProtKB-SubCell"/>
</dbReference>
<dbReference type="GO" id="GO:2000640">
    <property type="term" value="P:positive regulation of SREBP signaling pathway"/>
    <property type="evidence" value="ECO:0007669"/>
    <property type="project" value="TreeGrafter"/>
</dbReference>
<feature type="coiled-coil region" evidence="9">
    <location>
        <begin position="330"/>
        <end position="364"/>
    </location>
</feature>
<dbReference type="STRING" id="52247.A0A4V4NFC1"/>
<evidence type="ECO:0000256" key="8">
    <source>
        <dbReference type="ARBA" id="ARBA00023242"/>
    </source>
</evidence>
<dbReference type="AlphaFoldDB" id="A0A4V4NFC1"/>
<feature type="compositionally biased region" description="Basic residues" evidence="10">
    <location>
        <begin position="1"/>
        <end position="16"/>
    </location>
</feature>
<dbReference type="EMBL" id="SELW01000612">
    <property type="protein sequence ID" value="TID18180.1"/>
    <property type="molecule type" value="Genomic_DNA"/>
</dbReference>
<evidence type="ECO:0000256" key="3">
    <source>
        <dbReference type="ARBA" id="ARBA00007273"/>
    </source>
</evidence>
<evidence type="ECO:0000256" key="1">
    <source>
        <dbReference type="ARBA" id="ARBA00003395"/>
    </source>
</evidence>
<dbReference type="GO" id="GO:0006417">
    <property type="term" value="P:regulation of translation"/>
    <property type="evidence" value="ECO:0007669"/>
    <property type="project" value="UniProtKB-KW"/>
</dbReference>
<comment type="caution">
    <text evidence="11">The sequence shown here is derived from an EMBL/GenBank/DDBJ whole genome shotgun (WGS) entry which is preliminary data.</text>
</comment>
<comment type="similarity">
    <text evidence="3">Belongs to the ETT1 family.</text>
</comment>
<dbReference type="InterPro" id="IPR024318">
    <property type="entry name" value="Nro1/ETT1"/>
</dbReference>
<gene>
    <name evidence="11" type="ORF">CANINC_003921</name>
</gene>
<name>A0A4V4NFC1_9ASCO</name>
<dbReference type="PANTHER" id="PTHR28290:SF1">
    <property type="entry name" value="ENHANCER OF TRANSLATION TERMINATION 1"/>
    <property type="match status" value="1"/>
</dbReference>
<evidence type="ECO:0000256" key="6">
    <source>
        <dbReference type="ARBA" id="ARBA00023015"/>
    </source>
</evidence>
<keyword evidence="6" id="KW-0805">Transcription regulation</keyword>
<feature type="compositionally biased region" description="Acidic residues" evidence="10">
    <location>
        <begin position="232"/>
        <end position="244"/>
    </location>
</feature>
<keyword evidence="12" id="KW-1185">Reference proteome</keyword>
<feature type="compositionally biased region" description="Basic and acidic residues" evidence="10">
    <location>
        <begin position="245"/>
        <end position="255"/>
    </location>
</feature>
<evidence type="ECO:0000256" key="10">
    <source>
        <dbReference type="SAM" id="MobiDB-lite"/>
    </source>
</evidence>
<comment type="function">
    <text evidence="1">Required for correct translation termination and probably involved in regulation of hypoxic gene expression.</text>
</comment>
<keyword evidence="8" id="KW-0539">Nucleus</keyword>
<accession>A0A4V4NFC1</accession>
<evidence type="ECO:0000256" key="7">
    <source>
        <dbReference type="ARBA" id="ARBA00023163"/>
    </source>
</evidence>
<keyword evidence="7" id="KW-0804">Transcription</keyword>
<keyword evidence="5" id="KW-0810">Translation regulation</keyword>
<organism evidence="11 12">
    <name type="scientific">Pichia inconspicua</name>
    <dbReference type="NCBI Taxonomy" id="52247"/>
    <lineage>
        <taxon>Eukaryota</taxon>
        <taxon>Fungi</taxon>
        <taxon>Dikarya</taxon>
        <taxon>Ascomycota</taxon>
        <taxon>Saccharomycotina</taxon>
        <taxon>Pichiomycetes</taxon>
        <taxon>Pichiales</taxon>
        <taxon>Pichiaceae</taxon>
        <taxon>Pichia</taxon>
    </lineage>
</organism>
<protein>
    <recommendedName>
        <fullName evidence="4">Enhancer of translation termination 1</fullName>
    </recommendedName>
</protein>
<evidence type="ECO:0000256" key="2">
    <source>
        <dbReference type="ARBA" id="ARBA00004123"/>
    </source>
</evidence>
<dbReference type="Pfam" id="PF12753">
    <property type="entry name" value="Nro1"/>
    <property type="match status" value="1"/>
</dbReference>
<reference evidence="11 12" key="1">
    <citation type="journal article" date="2019" name="Front. Genet.">
        <title>Whole-Genome Sequencing of the Opportunistic Yeast Pathogen Candida inconspicua Uncovers Its Hybrid Origin.</title>
        <authorList>
            <person name="Mixao V."/>
            <person name="Hansen A.P."/>
            <person name="Saus E."/>
            <person name="Boekhout T."/>
            <person name="Lass-Florl C."/>
            <person name="Gabaldon T."/>
        </authorList>
    </citation>
    <scope>NUCLEOTIDE SEQUENCE [LARGE SCALE GENOMIC DNA]</scope>
    <source>
        <strain evidence="11 12">CBS 180</strain>
    </source>
</reference>
<dbReference type="PANTHER" id="PTHR28290">
    <property type="entry name" value="ENHANCER OF TRANSLATION TERMINATION 1"/>
    <property type="match status" value="1"/>
</dbReference>
<evidence type="ECO:0000256" key="9">
    <source>
        <dbReference type="SAM" id="Coils"/>
    </source>
</evidence>
<feature type="region of interest" description="Disordered" evidence="10">
    <location>
        <begin position="229"/>
        <end position="256"/>
    </location>
</feature>
<comment type="subcellular location">
    <subcellularLocation>
        <location evidence="2">Nucleus</location>
    </subcellularLocation>
</comment>